<protein>
    <recommendedName>
        <fullName evidence="1">Protein kinase domain-containing protein</fullName>
    </recommendedName>
</protein>
<sequence>MGINGRKVIVGAYHNSSRRRCPAASSTFSQHLTRSTASFLRTTLPIVQGSFPYPNENTKARYFSSAMQQSAMLDGYDVVGQSGRAYKIAKLLQDKGIPYGHVYLATHGNSQYVLKEIPQDWTTRIDIYQRATHCPCVRLPVDTVPKNRILVFEYSSQNFLSLVQENLPLATTKRILKSTLEGIVALHEIGILHNDIKANNILIHTKATPSGSEVQRVELTDLEDAVHLEPNQVLKGAKLGNWMWRSPEAHAKGPMEKPSDIFAFGIVCIYALTKAVIFAVDNPSLSEDDKIATVLFRQMSYFSADAKESFHGLLEYLGNDNPARDIFEAVEEGFGDVPRDPFMEWQHENLCDDAKDMVSKMCRLDPRNRITAKEALGHRWWKNI</sequence>
<organism evidence="2 3">
    <name type="scientific">Acrodontium crateriforme</name>
    <dbReference type="NCBI Taxonomy" id="150365"/>
    <lineage>
        <taxon>Eukaryota</taxon>
        <taxon>Fungi</taxon>
        <taxon>Dikarya</taxon>
        <taxon>Ascomycota</taxon>
        <taxon>Pezizomycotina</taxon>
        <taxon>Dothideomycetes</taxon>
        <taxon>Dothideomycetidae</taxon>
        <taxon>Mycosphaerellales</taxon>
        <taxon>Teratosphaeriaceae</taxon>
        <taxon>Acrodontium</taxon>
    </lineage>
</organism>
<dbReference type="AlphaFoldDB" id="A0AAQ3MBK8"/>
<dbReference type="PROSITE" id="PS00108">
    <property type="entry name" value="PROTEIN_KINASE_ST"/>
    <property type="match status" value="1"/>
</dbReference>
<reference evidence="2 3" key="1">
    <citation type="submission" date="2023-11" db="EMBL/GenBank/DDBJ databases">
        <title>An acidophilic fungus is an integral part of prey digestion in a carnivorous sundew plant.</title>
        <authorList>
            <person name="Tsai I.J."/>
        </authorList>
    </citation>
    <scope>NUCLEOTIDE SEQUENCE [LARGE SCALE GENOMIC DNA]</scope>
    <source>
        <strain evidence="2">169a</strain>
    </source>
</reference>
<dbReference type="PANTHER" id="PTHR44167:SF24">
    <property type="entry name" value="SERINE_THREONINE-PROTEIN KINASE CHK2"/>
    <property type="match status" value="1"/>
</dbReference>
<dbReference type="SUPFAM" id="SSF56112">
    <property type="entry name" value="Protein kinase-like (PK-like)"/>
    <property type="match status" value="1"/>
</dbReference>
<evidence type="ECO:0000313" key="2">
    <source>
        <dbReference type="EMBL" id="WPH04780.1"/>
    </source>
</evidence>
<gene>
    <name evidence="2" type="ORF">R9X50_00767500</name>
</gene>
<dbReference type="SMART" id="SM00220">
    <property type="entry name" value="S_TKc"/>
    <property type="match status" value="1"/>
</dbReference>
<dbReference type="Pfam" id="PF00069">
    <property type="entry name" value="Pkinase"/>
    <property type="match status" value="1"/>
</dbReference>
<evidence type="ECO:0000313" key="3">
    <source>
        <dbReference type="Proteomes" id="UP001303373"/>
    </source>
</evidence>
<dbReference type="GO" id="GO:0005634">
    <property type="term" value="C:nucleus"/>
    <property type="evidence" value="ECO:0007669"/>
    <property type="project" value="TreeGrafter"/>
</dbReference>
<dbReference type="GO" id="GO:0004674">
    <property type="term" value="F:protein serine/threonine kinase activity"/>
    <property type="evidence" value="ECO:0007669"/>
    <property type="project" value="TreeGrafter"/>
</dbReference>
<dbReference type="PANTHER" id="PTHR44167">
    <property type="entry name" value="OVARIAN-SPECIFIC SERINE/THREONINE-PROTEIN KINASE LOK-RELATED"/>
    <property type="match status" value="1"/>
</dbReference>
<dbReference type="Proteomes" id="UP001303373">
    <property type="component" value="Chromosome 13"/>
</dbReference>
<dbReference type="Gene3D" id="1.10.510.10">
    <property type="entry name" value="Transferase(Phosphotransferase) domain 1"/>
    <property type="match status" value="1"/>
</dbReference>
<accession>A0AAQ3MBK8</accession>
<proteinExistence type="predicted"/>
<feature type="domain" description="Protein kinase" evidence="1">
    <location>
        <begin position="86"/>
        <end position="381"/>
    </location>
</feature>
<dbReference type="InterPro" id="IPR008271">
    <property type="entry name" value="Ser/Thr_kinase_AS"/>
</dbReference>
<dbReference type="InterPro" id="IPR000719">
    <property type="entry name" value="Prot_kinase_dom"/>
</dbReference>
<dbReference type="GO" id="GO:0044773">
    <property type="term" value="P:mitotic DNA damage checkpoint signaling"/>
    <property type="evidence" value="ECO:0007669"/>
    <property type="project" value="TreeGrafter"/>
</dbReference>
<evidence type="ECO:0000259" key="1">
    <source>
        <dbReference type="SMART" id="SM00220"/>
    </source>
</evidence>
<dbReference type="EMBL" id="CP138592">
    <property type="protein sequence ID" value="WPH04780.1"/>
    <property type="molecule type" value="Genomic_DNA"/>
</dbReference>
<dbReference type="GO" id="GO:0005524">
    <property type="term" value="F:ATP binding"/>
    <property type="evidence" value="ECO:0007669"/>
    <property type="project" value="InterPro"/>
</dbReference>
<name>A0AAQ3MBK8_9PEZI</name>
<dbReference type="InterPro" id="IPR011009">
    <property type="entry name" value="Kinase-like_dom_sf"/>
</dbReference>
<dbReference type="GO" id="GO:0005737">
    <property type="term" value="C:cytoplasm"/>
    <property type="evidence" value="ECO:0007669"/>
    <property type="project" value="TreeGrafter"/>
</dbReference>
<keyword evidence="3" id="KW-1185">Reference proteome</keyword>